<dbReference type="RefSeq" id="WP_138189966.1">
    <property type="nucleotide sequence ID" value="NZ_VBWP01000001.1"/>
</dbReference>
<dbReference type="Gene3D" id="2.40.50.90">
    <property type="match status" value="1"/>
</dbReference>
<gene>
    <name evidence="2" type="ORF">FEZ08_01695</name>
</gene>
<dbReference type="Pfam" id="PF00565">
    <property type="entry name" value="SNase"/>
    <property type="match status" value="1"/>
</dbReference>
<evidence type="ECO:0000313" key="2">
    <source>
        <dbReference type="EMBL" id="TLG77358.1"/>
    </source>
</evidence>
<protein>
    <recommendedName>
        <fullName evidence="1">TNase-like domain-containing protein</fullName>
    </recommendedName>
</protein>
<dbReference type="Proteomes" id="UP000306912">
    <property type="component" value="Unassembled WGS sequence"/>
</dbReference>
<organism evidence="2 3">
    <name type="scientific">Culicoidibacter larvae</name>
    <dbReference type="NCBI Taxonomy" id="2579976"/>
    <lineage>
        <taxon>Bacteria</taxon>
        <taxon>Bacillati</taxon>
        <taxon>Bacillota</taxon>
        <taxon>Culicoidibacteria</taxon>
        <taxon>Culicoidibacterales</taxon>
        <taxon>Culicoidibacteraceae</taxon>
        <taxon>Culicoidibacter</taxon>
    </lineage>
</organism>
<comment type="caution">
    <text evidence="2">The sequence shown here is derived from an EMBL/GenBank/DDBJ whole genome shotgun (WGS) entry which is preliminary data.</text>
</comment>
<dbReference type="InterPro" id="IPR016071">
    <property type="entry name" value="Staphylococal_nuclease_OB-fold"/>
</dbReference>
<proteinExistence type="predicted"/>
<dbReference type="EMBL" id="VBWP01000001">
    <property type="protein sequence ID" value="TLG77358.1"/>
    <property type="molecule type" value="Genomic_DNA"/>
</dbReference>
<sequence length="84" mass="9810">MKESSYTCQRIQWANRILFEYDTTLGDSYDRKVAIIFLDGRNFNLELVEVGFANLKYLKDTMPYVTEYCAALIEAQVAGVDRWK</sequence>
<accession>A0A5R8QH81</accession>
<feature type="domain" description="TNase-like" evidence="1">
    <location>
        <begin position="11"/>
        <end position="83"/>
    </location>
</feature>
<dbReference type="SUPFAM" id="SSF50199">
    <property type="entry name" value="Staphylococcal nuclease"/>
    <property type="match status" value="1"/>
</dbReference>
<evidence type="ECO:0000259" key="1">
    <source>
        <dbReference type="Pfam" id="PF00565"/>
    </source>
</evidence>
<evidence type="ECO:0000313" key="3">
    <source>
        <dbReference type="Proteomes" id="UP000306912"/>
    </source>
</evidence>
<dbReference type="OrthoDB" id="4376109at2"/>
<dbReference type="InterPro" id="IPR035437">
    <property type="entry name" value="SNase_OB-fold_sf"/>
</dbReference>
<name>A0A5R8QH81_9FIRM</name>
<dbReference type="InParanoid" id="A0A5R8QH81"/>
<keyword evidence="3" id="KW-1185">Reference proteome</keyword>
<dbReference type="AlphaFoldDB" id="A0A5R8QH81"/>
<reference evidence="2 3" key="1">
    <citation type="submission" date="2019-05" db="EMBL/GenBank/DDBJ databases">
        <title>Culicoidintestinum kansasii gen. nov., sp. nov. from the gastrointestinal tract of the biting midge, Culicoides sonorensis.</title>
        <authorList>
            <person name="Neupane S."/>
            <person name="Ghosh A."/>
            <person name="Gunther S."/>
            <person name="Martin K."/>
            <person name="Zurek L."/>
        </authorList>
    </citation>
    <scope>NUCLEOTIDE SEQUENCE [LARGE SCALE GENOMIC DNA]</scope>
    <source>
        <strain evidence="2 3">CS-1</strain>
    </source>
</reference>